<gene>
    <name evidence="1" type="ORF">GP486_008087</name>
</gene>
<evidence type="ECO:0000313" key="2">
    <source>
        <dbReference type="Proteomes" id="UP000750711"/>
    </source>
</evidence>
<feature type="non-terminal residue" evidence="1">
    <location>
        <position position="71"/>
    </location>
</feature>
<dbReference type="AlphaFoldDB" id="A0A9P8IGK7"/>
<reference evidence="1" key="1">
    <citation type="submission" date="2021-03" db="EMBL/GenBank/DDBJ databases">
        <title>Comparative genomics and phylogenomic investigation of the class Geoglossomycetes provide insights into ecological specialization and systematics.</title>
        <authorList>
            <person name="Melie T."/>
            <person name="Pirro S."/>
            <person name="Miller A.N."/>
            <person name="Quandt A."/>
        </authorList>
    </citation>
    <scope>NUCLEOTIDE SEQUENCE</scope>
    <source>
        <strain evidence="1">CAQ_001_2017</strain>
    </source>
</reference>
<dbReference type="Proteomes" id="UP000750711">
    <property type="component" value="Unassembled WGS sequence"/>
</dbReference>
<protein>
    <submittedName>
        <fullName evidence="1">Uncharacterized protein</fullName>
    </submittedName>
</protein>
<name>A0A9P8IGK7_9PEZI</name>
<dbReference type="EMBL" id="JAGHQM010002749">
    <property type="protein sequence ID" value="KAH0548195.1"/>
    <property type="molecule type" value="Genomic_DNA"/>
</dbReference>
<keyword evidence="2" id="KW-1185">Reference proteome</keyword>
<sequence>MVVGEPPGGTEIHGDGASVTEAEEDFESVFAVELVADAEEEEDTDALDPVVTEDAEDPVEAAIGISLEYPQ</sequence>
<accession>A0A9P8IGK7</accession>
<organism evidence="1 2">
    <name type="scientific">Trichoglossum hirsutum</name>
    <dbReference type="NCBI Taxonomy" id="265104"/>
    <lineage>
        <taxon>Eukaryota</taxon>
        <taxon>Fungi</taxon>
        <taxon>Dikarya</taxon>
        <taxon>Ascomycota</taxon>
        <taxon>Pezizomycotina</taxon>
        <taxon>Geoglossomycetes</taxon>
        <taxon>Geoglossales</taxon>
        <taxon>Geoglossaceae</taxon>
        <taxon>Trichoglossum</taxon>
    </lineage>
</organism>
<comment type="caution">
    <text evidence="1">The sequence shown here is derived from an EMBL/GenBank/DDBJ whole genome shotgun (WGS) entry which is preliminary data.</text>
</comment>
<proteinExistence type="predicted"/>
<evidence type="ECO:0000313" key="1">
    <source>
        <dbReference type="EMBL" id="KAH0548195.1"/>
    </source>
</evidence>